<proteinExistence type="predicted"/>
<dbReference type="EMBL" id="CAXAMM010020247">
    <property type="protein sequence ID" value="CAK9047558.1"/>
    <property type="molecule type" value="Genomic_DNA"/>
</dbReference>
<evidence type="ECO:0000313" key="2">
    <source>
        <dbReference type="EMBL" id="CAK9047558.1"/>
    </source>
</evidence>
<name>A0ABP0M8T8_9DINO</name>
<sequence length="729" mass="80717">MVDGGGAADVFTFEEPELFSGAPAAAPAAAPGEMPPPPVPQVKREKRKDADKTKEKLCAVCEKNPCVPKFCYCKECKKEVQSCHNSAKQAGREADFKKLSGTSAGLRHLIAHYRSKCPSRGQGVPRDQMDWVAYLAIVYKDDQFINGSKEVWMDFPDYEKHCEEKGKSKQEAIDGWAAMEASDLEHDFKGREKFEKRFPVSVEDYRIKQEETQRSSKQVKANSKPGMEMVKYFEEMLKSLGETTNAQSSSAPATPASADSVEAEIPVPKRRKVDLARLRASLYEKNKKASASLRVEHEQTIAEADKCVNEHADQRDELNHFFVILDLRMGLLKALLKEGAAVYGNFLTQHQDELNYQPVPVAQLKKTLVYPDLEPLAHTLLTKEKVEECEAIGEEFKNHLAVHNQIRNAVKTSTKDIQNTIKSMQKKAEAAAKKADKDKEVQENKQKASQDRKVRAATQLAQAPPVFSAEKGKFEKVLTFATVGDVSDECSDGEKPFLVSQFQELKALIGDNVSLRSQVANFGNQFLASTVCKSTGRAQCPVMNDNLQKAVGAEFDRVTSKFAVPLKEGESADSKLLKSVLHVGLFGFAPDMDYSGLEDKGLAQVRFLHSGTRQVFLMKLSTFAKEVLESHPSNIADVVQSWKLVSTDKLEEKKVLDQVLCVTQPAGSVLYIPPAWLVTEKVENGVPVVGLRQSLLCKAHMEGVEAFHAITPLANPLKAVTKAALQFLS</sequence>
<evidence type="ECO:0000256" key="1">
    <source>
        <dbReference type="SAM" id="MobiDB-lite"/>
    </source>
</evidence>
<feature type="compositionally biased region" description="Low complexity" evidence="1">
    <location>
        <begin position="22"/>
        <end position="32"/>
    </location>
</feature>
<organism evidence="2 3">
    <name type="scientific">Durusdinium trenchii</name>
    <dbReference type="NCBI Taxonomy" id="1381693"/>
    <lineage>
        <taxon>Eukaryota</taxon>
        <taxon>Sar</taxon>
        <taxon>Alveolata</taxon>
        <taxon>Dinophyceae</taxon>
        <taxon>Suessiales</taxon>
        <taxon>Symbiodiniaceae</taxon>
        <taxon>Durusdinium</taxon>
    </lineage>
</organism>
<feature type="region of interest" description="Disordered" evidence="1">
    <location>
        <begin position="22"/>
        <end position="48"/>
    </location>
</feature>
<evidence type="ECO:0000313" key="3">
    <source>
        <dbReference type="Proteomes" id="UP001642464"/>
    </source>
</evidence>
<reference evidence="2 3" key="1">
    <citation type="submission" date="2024-02" db="EMBL/GenBank/DDBJ databases">
        <authorList>
            <person name="Chen Y."/>
            <person name="Shah S."/>
            <person name="Dougan E. K."/>
            <person name="Thang M."/>
            <person name="Chan C."/>
        </authorList>
    </citation>
    <scope>NUCLEOTIDE SEQUENCE [LARGE SCALE GENOMIC DNA]</scope>
</reference>
<keyword evidence="3" id="KW-1185">Reference proteome</keyword>
<comment type="caution">
    <text evidence="2">The sequence shown here is derived from an EMBL/GenBank/DDBJ whole genome shotgun (WGS) entry which is preliminary data.</text>
</comment>
<protein>
    <submittedName>
        <fullName evidence="2">Uncharacterized protein</fullName>
    </submittedName>
</protein>
<feature type="compositionally biased region" description="Low complexity" evidence="1">
    <location>
        <begin position="246"/>
        <end position="260"/>
    </location>
</feature>
<gene>
    <name evidence="2" type="ORF">SCF082_LOCUS26627</name>
</gene>
<feature type="region of interest" description="Disordered" evidence="1">
    <location>
        <begin position="429"/>
        <end position="453"/>
    </location>
</feature>
<accession>A0ABP0M8T8</accession>
<feature type="region of interest" description="Disordered" evidence="1">
    <location>
        <begin position="243"/>
        <end position="263"/>
    </location>
</feature>
<dbReference type="Proteomes" id="UP001642464">
    <property type="component" value="Unassembled WGS sequence"/>
</dbReference>